<dbReference type="Pfam" id="PF01963">
    <property type="entry name" value="TraB_PrgY_gumN"/>
    <property type="match status" value="1"/>
</dbReference>
<evidence type="ECO:0000256" key="6">
    <source>
        <dbReference type="ARBA" id="ARBA00022723"/>
    </source>
</evidence>
<protein>
    <recommendedName>
        <fullName evidence="15">Polysaccharide biosynthesis protein GumN</fullName>
    </recommendedName>
</protein>
<comment type="cofactor">
    <cofactor evidence="1">
        <name>Mn(2+)</name>
        <dbReference type="ChEBI" id="CHEBI:29035"/>
    </cofactor>
</comment>
<keyword evidence="6" id="KW-0479">Metal-binding</keyword>
<evidence type="ECO:0000256" key="8">
    <source>
        <dbReference type="ARBA" id="ARBA00022801"/>
    </source>
</evidence>
<keyword evidence="5" id="KW-0812">Transmembrane</keyword>
<dbReference type="PANTHER" id="PTHR31120:SF6">
    <property type="entry name" value="METALLOPROTEASE TIKI HOMOLOG"/>
    <property type="match status" value="1"/>
</dbReference>
<evidence type="ECO:0000256" key="2">
    <source>
        <dbReference type="ARBA" id="ARBA00001941"/>
    </source>
</evidence>
<organism evidence="13 14">
    <name type="scientific">Chryseobacterium soli</name>
    <dbReference type="NCBI Taxonomy" id="445961"/>
    <lineage>
        <taxon>Bacteria</taxon>
        <taxon>Pseudomonadati</taxon>
        <taxon>Bacteroidota</taxon>
        <taxon>Flavobacteriia</taxon>
        <taxon>Flavobacteriales</taxon>
        <taxon>Weeksellaceae</taxon>
        <taxon>Chryseobacterium group</taxon>
        <taxon>Chryseobacterium</taxon>
    </lineage>
</organism>
<dbReference type="STRING" id="445961.IW15_03560"/>
<evidence type="ECO:0000256" key="12">
    <source>
        <dbReference type="ARBA" id="ARBA00023180"/>
    </source>
</evidence>
<evidence type="ECO:0000256" key="9">
    <source>
        <dbReference type="ARBA" id="ARBA00022989"/>
    </source>
</evidence>
<evidence type="ECO:0000256" key="1">
    <source>
        <dbReference type="ARBA" id="ARBA00001936"/>
    </source>
</evidence>
<keyword evidence="14" id="KW-1185">Reference proteome</keyword>
<dbReference type="EMBL" id="JPRH01000001">
    <property type="protein sequence ID" value="KFF14522.1"/>
    <property type="molecule type" value="Genomic_DNA"/>
</dbReference>
<keyword evidence="9" id="KW-1133">Transmembrane helix</keyword>
<evidence type="ECO:0000256" key="5">
    <source>
        <dbReference type="ARBA" id="ARBA00022692"/>
    </source>
</evidence>
<accession>A0A086ACV8</accession>
<evidence type="ECO:0000256" key="10">
    <source>
        <dbReference type="ARBA" id="ARBA00023049"/>
    </source>
</evidence>
<proteinExistence type="predicted"/>
<evidence type="ECO:0000256" key="4">
    <source>
        <dbReference type="ARBA" id="ARBA00022670"/>
    </source>
</evidence>
<reference evidence="13 14" key="1">
    <citation type="submission" date="2014-07" db="EMBL/GenBank/DDBJ databases">
        <title>Genome of Chryseobacterium soli DSM 19298.</title>
        <authorList>
            <person name="Stropko S.J."/>
            <person name="Pipes S.E."/>
            <person name="Newman J."/>
        </authorList>
    </citation>
    <scope>NUCLEOTIDE SEQUENCE [LARGE SCALE GENOMIC DNA]</scope>
    <source>
        <strain evidence="13 14">DSM 19298</strain>
    </source>
</reference>
<dbReference type="GO" id="GO:0004222">
    <property type="term" value="F:metalloendopeptidase activity"/>
    <property type="evidence" value="ECO:0007669"/>
    <property type="project" value="TreeGrafter"/>
</dbReference>
<dbReference type="InterPro" id="IPR002816">
    <property type="entry name" value="TraB/PrgY/GumN_fam"/>
</dbReference>
<keyword evidence="7" id="KW-0732">Signal</keyword>
<dbReference type="PANTHER" id="PTHR31120">
    <property type="entry name" value="METALLOPROTEASE TIKI"/>
    <property type="match status" value="1"/>
</dbReference>
<evidence type="ECO:0000256" key="11">
    <source>
        <dbReference type="ARBA" id="ARBA00023136"/>
    </source>
</evidence>
<dbReference type="GO" id="GO:0006508">
    <property type="term" value="P:proteolysis"/>
    <property type="evidence" value="ECO:0007669"/>
    <property type="project" value="UniProtKB-KW"/>
</dbReference>
<keyword evidence="8" id="KW-0378">Hydrolase</keyword>
<dbReference type="Proteomes" id="UP000028705">
    <property type="component" value="Unassembled WGS sequence"/>
</dbReference>
<comment type="subcellular location">
    <subcellularLocation>
        <location evidence="3">Membrane</location>
        <topology evidence="3">Single-pass type I membrane protein</topology>
    </subcellularLocation>
</comment>
<evidence type="ECO:0000256" key="7">
    <source>
        <dbReference type="ARBA" id="ARBA00022729"/>
    </source>
</evidence>
<name>A0A086ACV8_9FLAO</name>
<gene>
    <name evidence="13" type="ORF">IW15_03560</name>
</gene>
<sequence length="279" mass="31373">MSCMSLAVKAQNKISDDNKSLLWEVSGNGISKPSYIMGTFHMICSKDFEIKPKVTKALENSDNLILEINYTDSKEMAAMQKMLSSDQKISDKLSPKEAKELDAILSEYGTTLQNVNSYSPQALYSLISTKAIPCPQTEVKMYEIELLKKALQNKKHIGALEKVDDQSHAIGGAYTLKDAISQLKMGNEYAILAQKMVESFKKEDLQTLDRLVKDKRFMNKDQEKIMLTDRNKSWAEKMPEIMKNQSSFFAVGSAHLLGDNGLINLLRTKGYTVNPVKNQ</sequence>
<dbReference type="eggNOG" id="COG3735">
    <property type="taxonomic scope" value="Bacteria"/>
</dbReference>
<evidence type="ECO:0008006" key="15">
    <source>
        <dbReference type="Google" id="ProtNLM"/>
    </source>
</evidence>
<dbReference type="AlphaFoldDB" id="A0A086ACV8"/>
<evidence type="ECO:0000256" key="3">
    <source>
        <dbReference type="ARBA" id="ARBA00004479"/>
    </source>
</evidence>
<dbReference type="CDD" id="cd14789">
    <property type="entry name" value="Tiki"/>
    <property type="match status" value="1"/>
</dbReference>
<dbReference type="InterPro" id="IPR040230">
    <property type="entry name" value="TIKI1/2-like"/>
</dbReference>
<dbReference type="GO" id="GO:0030178">
    <property type="term" value="P:negative regulation of Wnt signaling pathway"/>
    <property type="evidence" value="ECO:0007669"/>
    <property type="project" value="InterPro"/>
</dbReference>
<keyword evidence="4" id="KW-0645">Protease</keyword>
<keyword evidence="11" id="KW-0472">Membrane</keyword>
<keyword evidence="12" id="KW-0325">Glycoprotein</keyword>
<dbReference type="GO" id="GO:0016020">
    <property type="term" value="C:membrane"/>
    <property type="evidence" value="ECO:0007669"/>
    <property type="project" value="UniProtKB-SubCell"/>
</dbReference>
<comment type="caution">
    <text evidence="13">The sequence shown here is derived from an EMBL/GenBank/DDBJ whole genome shotgun (WGS) entry which is preliminary data.</text>
</comment>
<evidence type="ECO:0000313" key="14">
    <source>
        <dbReference type="Proteomes" id="UP000028705"/>
    </source>
</evidence>
<comment type="cofactor">
    <cofactor evidence="2">
        <name>Co(2+)</name>
        <dbReference type="ChEBI" id="CHEBI:48828"/>
    </cofactor>
</comment>
<evidence type="ECO:0000313" key="13">
    <source>
        <dbReference type="EMBL" id="KFF14522.1"/>
    </source>
</evidence>
<keyword evidence="10" id="KW-0482">Metalloprotease</keyword>
<dbReference type="GO" id="GO:0046872">
    <property type="term" value="F:metal ion binding"/>
    <property type="evidence" value="ECO:0007669"/>
    <property type="project" value="UniProtKB-KW"/>
</dbReference>